<evidence type="ECO:0000256" key="2">
    <source>
        <dbReference type="ARBA" id="ARBA00011738"/>
    </source>
</evidence>
<dbReference type="InterPro" id="IPR005475">
    <property type="entry name" value="Transketolase-like_Pyr-bd"/>
</dbReference>
<keyword evidence="7 11" id="KW-0460">Magnesium</keyword>
<dbReference type="Gene3D" id="3.40.50.970">
    <property type="match status" value="2"/>
</dbReference>
<name>A0ABT5MYG6_9BURK</name>
<evidence type="ECO:0000256" key="10">
    <source>
        <dbReference type="NCBIfam" id="TIGR00232"/>
    </source>
</evidence>
<dbReference type="CDD" id="cd07033">
    <property type="entry name" value="TPP_PYR_DXS_TK_like"/>
    <property type="match status" value="1"/>
</dbReference>
<dbReference type="CDD" id="cd02012">
    <property type="entry name" value="TPP_TK"/>
    <property type="match status" value="1"/>
</dbReference>
<dbReference type="InterPro" id="IPR049557">
    <property type="entry name" value="Transketolase_CS"/>
</dbReference>
<dbReference type="InterPro" id="IPR055152">
    <property type="entry name" value="Transketolase-like_C_2"/>
</dbReference>
<dbReference type="InterPro" id="IPR005474">
    <property type="entry name" value="Transketolase_N"/>
</dbReference>
<dbReference type="InterPro" id="IPR033247">
    <property type="entry name" value="Transketolase_fam"/>
</dbReference>
<evidence type="ECO:0000313" key="13">
    <source>
        <dbReference type="EMBL" id="MDD0839118.1"/>
    </source>
</evidence>
<comment type="similarity">
    <text evidence="1 11">Belongs to the transketolase family.</text>
</comment>
<dbReference type="Gene3D" id="3.40.50.920">
    <property type="match status" value="1"/>
</dbReference>
<dbReference type="Pfam" id="PF02779">
    <property type="entry name" value="Transket_pyr"/>
    <property type="match status" value="1"/>
</dbReference>
<evidence type="ECO:0000256" key="11">
    <source>
        <dbReference type="RuleBase" id="RU004996"/>
    </source>
</evidence>
<dbReference type="EC" id="2.2.1.1" evidence="3 10"/>
<keyword evidence="14" id="KW-1185">Reference proteome</keyword>
<comment type="cofactor">
    <cofactor evidence="11">
        <name>thiamine diphosphate</name>
        <dbReference type="ChEBI" id="CHEBI:58937"/>
    </cofactor>
    <text evidence="11">Binds 1 thiamine pyrophosphate per subunit.</text>
</comment>
<evidence type="ECO:0000256" key="5">
    <source>
        <dbReference type="ARBA" id="ARBA00022723"/>
    </source>
</evidence>
<dbReference type="PANTHER" id="PTHR43522:SF2">
    <property type="entry name" value="TRANSKETOLASE 1-RELATED"/>
    <property type="match status" value="1"/>
</dbReference>
<evidence type="ECO:0000256" key="3">
    <source>
        <dbReference type="ARBA" id="ARBA00013152"/>
    </source>
</evidence>
<keyword evidence="4 11" id="KW-0808">Transferase</keyword>
<dbReference type="SUPFAM" id="SSF52518">
    <property type="entry name" value="Thiamin diphosphate-binding fold (THDP-binding)"/>
    <property type="match status" value="2"/>
</dbReference>
<evidence type="ECO:0000256" key="1">
    <source>
        <dbReference type="ARBA" id="ARBA00007131"/>
    </source>
</evidence>
<evidence type="ECO:0000256" key="9">
    <source>
        <dbReference type="ARBA" id="ARBA00049473"/>
    </source>
</evidence>
<dbReference type="RefSeq" id="WP_273951513.1">
    <property type="nucleotide sequence ID" value="NZ_JAQSIP010000004.1"/>
</dbReference>
<comment type="caution">
    <text evidence="13">The sequence shown here is derived from an EMBL/GenBank/DDBJ whole genome shotgun (WGS) entry which is preliminary data.</text>
</comment>
<dbReference type="PROSITE" id="PS00801">
    <property type="entry name" value="TRANSKETOLASE_1"/>
    <property type="match status" value="1"/>
</dbReference>
<reference evidence="13 14" key="1">
    <citation type="submission" date="2023-02" db="EMBL/GenBank/DDBJ databases">
        <title>Bacterial whole genomic sequence of Curvibacter sp. HBC61.</title>
        <authorList>
            <person name="Le V."/>
            <person name="Ko S.-R."/>
            <person name="Ahn C.-Y."/>
            <person name="Oh H.-M."/>
        </authorList>
    </citation>
    <scope>NUCLEOTIDE SEQUENCE [LARGE SCALE GENOMIC DNA]</scope>
    <source>
        <strain evidence="13 14">HBC61</strain>
    </source>
</reference>
<keyword evidence="5 11" id="KW-0479">Metal-binding</keyword>
<accession>A0ABT5MYG6</accession>
<comment type="catalytic activity">
    <reaction evidence="9 11">
        <text>D-sedoheptulose 7-phosphate + D-glyceraldehyde 3-phosphate = aldehydo-D-ribose 5-phosphate + D-xylulose 5-phosphate</text>
        <dbReference type="Rhea" id="RHEA:10508"/>
        <dbReference type="ChEBI" id="CHEBI:57483"/>
        <dbReference type="ChEBI" id="CHEBI:57737"/>
        <dbReference type="ChEBI" id="CHEBI:58273"/>
        <dbReference type="ChEBI" id="CHEBI:59776"/>
        <dbReference type="EC" id="2.2.1.1"/>
    </reaction>
</comment>
<dbReference type="SMART" id="SM00861">
    <property type="entry name" value="Transket_pyr"/>
    <property type="match status" value="1"/>
</dbReference>
<comment type="subunit">
    <text evidence="2 11">Homodimer.</text>
</comment>
<comment type="function">
    <text evidence="11">Catalyzes the transfer of a two-carbon ketol group from a ketose donor to an aldose acceptor, via a covalent intermediate with the cofactor thiamine pyrophosphate.</text>
</comment>
<protein>
    <recommendedName>
        <fullName evidence="3 10">Transketolase</fullName>
        <ecNumber evidence="3 10">2.2.1.1</ecNumber>
    </recommendedName>
</protein>
<dbReference type="InterPro" id="IPR020826">
    <property type="entry name" value="Transketolase_BS"/>
</dbReference>
<evidence type="ECO:0000256" key="6">
    <source>
        <dbReference type="ARBA" id="ARBA00022837"/>
    </source>
</evidence>
<dbReference type="PROSITE" id="PS00802">
    <property type="entry name" value="TRANSKETOLASE_2"/>
    <property type="match status" value="1"/>
</dbReference>
<keyword evidence="6 11" id="KW-0106">Calcium</keyword>
<sequence>MSTNQRPDPDLARRMANAIRLLAVDAVEAAQSGHPGAPMGMADIAEVLWNRHLRHNPANPHWFDRDRFVLSNGHGSMLLYALLHLTGYALSIDDLRQFRRLHSKTAGHPEVGVTPGVETTTGPLGQGLANAVGMALAEKLLATEYNRPGHTIVDHHTHVFLGDGCLMEGISHEACSLAGTLRLSKLVALYDDNGISIDGHVQGWFTDDTPRRFAAYGWQVVTVDGHDPSTIDAALRRARSASAQAEGKPTLICCKTLIGKGAPHKQGSHEVHGAALGAAEVQATREALGWHAAPFEVPADLAAAWNATERGQALEADWQARFAAYREAYPAEAAEFHRRMLGELPDGFAADLPAMVAALGQRTDAVATRKASQLALDAMAPRLPEIFGGSADLTSSNLTNFKGCVTAGPDKAGRFTAGNHLSYGVREFGMAAIMNGLALHGGFIPYGGTFLAFSDYSRNAVRMAALMKLQVIHVFTHDSIGLGEDGPTHQPVEHVPSLRLIPGLDVWRPGDALETAVAWAHALQRRDGPTALALSRQNLPPLGDETRAAAVQRGGYVLSDSVDARAVIVATGSETMLALQAQTALAAEGIAVRVVSMPCTGVFDRQDAAWQDQVLPPALPAVAVEAAHPDFWRKYVGRSGRVVGMSSFGESAPAKDLYAHFGITAARVADEVRALLQRPRQGCGVAAEATA</sequence>
<dbReference type="InterPro" id="IPR005478">
    <property type="entry name" value="Transketolase_bac-like"/>
</dbReference>
<feature type="domain" description="Transketolase-like pyrimidine-binding" evidence="12">
    <location>
        <begin position="366"/>
        <end position="542"/>
    </location>
</feature>
<evidence type="ECO:0000256" key="8">
    <source>
        <dbReference type="ARBA" id="ARBA00023052"/>
    </source>
</evidence>
<dbReference type="Proteomes" id="UP001528673">
    <property type="component" value="Unassembled WGS sequence"/>
</dbReference>
<organism evidence="13 14">
    <name type="scientific">Curvibacter cyanobacteriorum</name>
    <dbReference type="NCBI Taxonomy" id="3026422"/>
    <lineage>
        <taxon>Bacteria</taxon>
        <taxon>Pseudomonadati</taxon>
        <taxon>Pseudomonadota</taxon>
        <taxon>Betaproteobacteria</taxon>
        <taxon>Burkholderiales</taxon>
        <taxon>Comamonadaceae</taxon>
        <taxon>Curvibacter</taxon>
    </lineage>
</organism>
<dbReference type="NCBIfam" id="TIGR00232">
    <property type="entry name" value="tktlase_bact"/>
    <property type="match status" value="1"/>
</dbReference>
<gene>
    <name evidence="13" type="primary">tkt</name>
    <name evidence="13" type="ORF">PSQ40_11085</name>
</gene>
<keyword evidence="8 11" id="KW-0786">Thiamine pyrophosphate</keyword>
<dbReference type="GO" id="GO:0004802">
    <property type="term" value="F:transketolase activity"/>
    <property type="evidence" value="ECO:0007669"/>
    <property type="project" value="UniProtKB-EC"/>
</dbReference>
<proteinExistence type="inferred from homology"/>
<dbReference type="SUPFAM" id="SSF52922">
    <property type="entry name" value="TK C-terminal domain-like"/>
    <property type="match status" value="1"/>
</dbReference>
<comment type="cofactor">
    <cofactor evidence="11">
        <name>Mg(2+)</name>
        <dbReference type="ChEBI" id="CHEBI:18420"/>
    </cofactor>
    <cofactor evidence="11">
        <name>Ca(2+)</name>
        <dbReference type="ChEBI" id="CHEBI:29108"/>
    </cofactor>
    <cofactor evidence="11">
        <name>Mn(2+)</name>
        <dbReference type="ChEBI" id="CHEBI:29035"/>
    </cofactor>
    <cofactor evidence="11">
        <name>Co(2+)</name>
        <dbReference type="ChEBI" id="CHEBI:48828"/>
    </cofactor>
    <text evidence="11">Binds 1 Mg(2+) ion per subunit. Can also utilize other divalent metal cations, such as Ca(2+), Mn(2+) and Co(2+).</text>
</comment>
<evidence type="ECO:0000256" key="4">
    <source>
        <dbReference type="ARBA" id="ARBA00022679"/>
    </source>
</evidence>
<evidence type="ECO:0000259" key="12">
    <source>
        <dbReference type="SMART" id="SM00861"/>
    </source>
</evidence>
<dbReference type="InterPro" id="IPR029061">
    <property type="entry name" value="THDP-binding"/>
</dbReference>
<dbReference type="InterPro" id="IPR009014">
    <property type="entry name" value="Transketo_C/PFOR_II"/>
</dbReference>
<dbReference type="PANTHER" id="PTHR43522">
    <property type="entry name" value="TRANSKETOLASE"/>
    <property type="match status" value="1"/>
</dbReference>
<evidence type="ECO:0000256" key="7">
    <source>
        <dbReference type="ARBA" id="ARBA00022842"/>
    </source>
</evidence>
<dbReference type="EMBL" id="JAQSIP010000004">
    <property type="protein sequence ID" value="MDD0839118.1"/>
    <property type="molecule type" value="Genomic_DNA"/>
</dbReference>
<evidence type="ECO:0000313" key="14">
    <source>
        <dbReference type="Proteomes" id="UP001528673"/>
    </source>
</evidence>
<dbReference type="Pfam" id="PF00456">
    <property type="entry name" value="Transketolase_N"/>
    <property type="match status" value="1"/>
</dbReference>
<dbReference type="Pfam" id="PF22613">
    <property type="entry name" value="Transketolase_C_1"/>
    <property type="match status" value="1"/>
</dbReference>